<keyword evidence="2" id="KW-0067">ATP-binding</keyword>
<dbReference type="RefSeq" id="WP_078765414.1">
    <property type="nucleotide sequence ID" value="NZ_FUXZ01000003.1"/>
</dbReference>
<dbReference type="PANTHER" id="PTHR11361">
    <property type="entry name" value="DNA MISMATCH REPAIR PROTEIN MUTS FAMILY MEMBER"/>
    <property type="match status" value="1"/>
</dbReference>
<protein>
    <submittedName>
        <fullName evidence="5">MutS domain V</fullName>
    </submittedName>
</protein>
<dbReference type="InterPro" id="IPR027417">
    <property type="entry name" value="P-loop_NTPase"/>
</dbReference>
<dbReference type="GO" id="GO:0005829">
    <property type="term" value="C:cytosol"/>
    <property type="evidence" value="ECO:0007669"/>
    <property type="project" value="TreeGrafter"/>
</dbReference>
<dbReference type="GO" id="GO:0030983">
    <property type="term" value="F:mismatched DNA binding"/>
    <property type="evidence" value="ECO:0007669"/>
    <property type="project" value="InterPro"/>
</dbReference>
<evidence type="ECO:0000256" key="1">
    <source>
        <dbReference type="ARBA" id="ARBA00022741"/>
    </source>
</evidence>
<feature type="domain" description="DNA mismatch repair proteins mutS family" evidence="4">
    <location>
        <begin position="388"/>
        <end position="569"/>
    </location>
</feature>
<dbReference type="OrthoDB" id="9808166at2"/>
<evidence type="ECO:0000313" key="6">
    <source>
        <dbReference type="Proteomes" id="UP000190814"/>
    </source>
</evidence>
<keyword evidence="3" id="KW-0238">DNA-binding</keyword>
<dbReference type="Pfam" id="PF00488">
    <property type="entry name" value="MutS_V"/>
    <property type="match status" value="1"/>
</dbReference>
<dbReference type="STRING" id="39495.SAMN02745111_00525"/>
<dbReference type="AlphaFoldDB" id="A0A1T4V9V6"/>
<dbReference type="SUPFAM" id="SSF52540">
    <property type="entry name" value="P-loop containing nucleoside triphosphate hydrolases"/>
    <property type="match status" value="1"/>
</dbReference>
<gene>
    <name evidence="5" type="ORF">SAMN02745111_00525</name>
</gene>
<dbReference type="SMART" id="SM00534">
    <property type="entry name" value="MUTSac"/>
    <property type="match status" value="1"/>
</dbReference>
<keyword evidence="6" id="KW-1185">Reference proteome</keyword>
<evidence type="ECO:0000313" key="5">
    <source>
        <dbReference type="EMBL" id="SKA61676.1"/>
    </source>
</evidence>
<accession>A0A1T4V9V6</accession>
<name>A0A1T4V9V6_9FIRM</name>
<dbReference type="GO" id="GO:0140664">
    <property type="term" value="F:ATP-dependent DNA damage sensor activity"/>
    <property type="evidence" value="ECO:0007669"/>
    <property type="project" value="InterPro"/>
</dbReference>
<dbReference type="InterPro" id="IPR000432">
    <property type="entry name" value="DNA_mismatch_repair_MutS_C"/>
</dbReference>
<evidence type="ECO:0000256" key="2">
    <source>
        <dbReference type="ARBA" id="ARBA00022840"/>
    </source>
</evidence>
<evidence type="ECO:0000259" key="4">
    <source>
        <dbReference type="SMART" id="SM00534"/>
    </source>
</evidence>
<dbReference type="GO" id="GO:0006298">
    <property type="term" value="P:mismatch repair"/>
    <property type="evidence" value="ECO:0007669"/>
    <property type="project" value="InterPro"/>
</dbReference>
<dbReference type="PANTHER" id="PTHR11361:SF34">
    <property type="entry name" value="DNA MISMATCH REPAIR PROTEIN MSH1, MITOCHONDRIAL"/>
    <property type="match status" value="1"/>
</dbReference>
<dbReference type="InterPro" id="IPR045076">
    <property type="entry name" value="MutS"/>
</dbReference>
<dbReference type="Gene3D" id="3.40.50.300">
    <property type="entry name" value="P-loop containing nucleotide triphosphate hydrolases"/>
    <property type="match status" value="1"/>
</dbReference>
<reference evidence="5 6" key="1">
    <citation type="submission" date="2017-02" db="EMBL/GenBank/DDBJ databases">
        <authorList>
            <person name="Peterson S.W."/>
        </authorList>
    </citation>
    <scope>NUCLEOTIDE SEQUENCE [LARGE SCALE GENOMIC DNA]</scope>
    <source>
        <strain evidence="5 6">ATCC 35992</strain>
    </source>
</reference>
<sequence length="573" mass="65118">MQKKKISILYPDGDIEKFNELPDVTIHDLALDSITKKLTKEPEEQQHILRIMSRMSGDPRVTDFRCGVFDDIYHNKEMRKDLMVILEKINFLRSYGTFRHDYEESSSTWDLLHRLEEINDYIECVEAMSKCLEGVELKSEGLIKLKEYVDGIYNDNGFIELKKDIKNLRATTKNIKSVTLGINLNSRFEASEIGVVSINSKAFTKSGIIDNFHDKIVTKEGIKQDNKWNGDYKFTTFDVGDSNTVTTGGTGSFSGMMAARANPVMAASMANVSNDIQSREVTKYMDKITNRLLVTIVKKLRSVLTKYVTITITDITDLIPEFLYYIRWAEYIEALIEQGNVFNKAKVVGEGDECFMDAKGLYNLKLASFQTEEHENIVTNDLDFTREHLVYILTGANRGGKTTITQAVGLLFVLAQGGIYVPCDDFIFAPVDNIYTHFPADEDKTMDLGRLGEECKRFKEIYERSTKQSLLLLNETFSTTSFEEGFYIAKDAVKAIIRKGVRTIYNTHMHKLAYDIDEINADFEYKAASLVVKSDGGNRSYKVEVAPPQGMSYAMDIAKKYGVTYDMLMELGK</sequence>
<evidence type="ECO:0000256" key="3">
    <source>
        <dbReference type="ARBA" id="ARBA00023125"/>
    </source>
</evidence>
<dbReference type="GO" id="GO:0005524">
    <property type="term" value="F:ATP binding"/>
    <property type="evidence" value="ECO:0007669"/>
    <property type="project" value="UniProtKB-KW"/>
</dbReference>
<proteinExistence type="predicted"/>
<keyword evidence="1" id="KW-0547">Nucleotide-binding</keyword>
<dbReference type="Proteomes" id="UP000190814">
    <property type="component" value="Unassembled WGS sequence"/>
</dbReference>
<dbReference type="EMBL" id="FUXZ01000003">
    <property type="protein sequence ID" value="SKA61676.1"/>
    <property type="molecule type" value="Genomic_DNA"/>
</dbReference>
<organism evidence="5 6">
    <name type="scientific">Eubacterium uniforme</name>
    <dbReference type="NCBI Taxonomy" id="39495"/>
    <lineage>
        <taxon>Bacteria</taxon>
        <taxon>Bacillati</taxon>
        <taxon>Bacillota</taxon>
        <taxon>Clostridia</taxon>
        <taxon>Eubacteriales</taxon>
        <taxon>Eubacteriaceae</taxon>
        <taxon>Eubacterium</taxon>
    </lineage>
</organism>